<keyword evidence="2" id="KW-1185">Reference proteome</keyword>
<comment type="caution">
    <text evidence="1">The sequence shown here is derived from an EMBL/GenBank/DDBJ whole genome shotgun (WGS) entry which is preliminary data.</text>
</comment>
<dbReference type="AlphaFoldDB" id="A0A7V7GVK4"/>
<gene>
    <name evidence="1" type="ORF">DT594_02305</name>
</gene>
<dbReference type="SUPFAM" id="SSF53213">
    <property type="entry name" value="LigB-like"/>
    <property type="match status" value="1"/>
</dbReference>
<evidence type="ECO:0000313" key="2">
    <source>
        <dbReference type="Proteomes" id="UP000463138"/>
    </source>
</evidence>
<sequence>MDGVGVQQRAAPTRLPSLYLSCRDGLTETSSRLLLIDRLIEPDSHIEGVVFITACAGLAQPQLCGGSVGELGTQLSALLFELGYSLPTKAGAEKIEALTSMLFDSSPVECMEIRLGTDMSVRQCRELGQALQSWRARRVLMICLDEIPVDAEPGSYRSPHDPYWRNLMSRWVDEQQWFEALSDTTWQARPGTQQRTLGDATLCLLHAAFGLGGSQMPERLFGFDLDDDQRTLSGYGWMN</sequence>
<organism evidence="1 2">
    <name type="scientific">Halopseudomonas laoshanensis</name>
    <dbReference type="NCBI Taxonomy" id="2268758"/>
    <lineage>
        <taxon>Bacteria</taxon>
        <taxon>Pseudomonadati</taxon>
        <taxon>Pseudomonadota</taxon>
        <taxon>Gammaproteobacteria</taxon>
        <taxon>Pseudomonadales</taxon>
        <taxon>Pseudomonadaceae</taxon>
        <taxon>Halopseudomonas</taxon>
    </lineage>
</organism>
<reference evidence="1 2" key="1">
    <citation type="submission" date="2018-07" db="EMBL/GenBank/DDBJ databases">
        <title>Pseudomonas laoshanensis sp. nov., isolated from soil.</title>
        <authorList>
            <person name="Sun J."/>
            <person name="Yu L."/>
            <person name="Wang M."/>
            <person name="Zhang C."/>
        </authorList>
    </citation>
    <scope>NUCLEOTIDE SEQUENCE [LARGE SCALE GENOMIC DNA]</scope>
    <source>
        <strain evidence="1 2">Y22</strain>
    </source>
</reference>
<dbReference type="EMBL" id="QOVF01000001">
    <property type="protein sequence ID" value="KAA0696213.1"/>
    <property type="molecule type" value="Genomic_DNA"/>
</dbReference>
<dbReference type="Proteomes" id="UP000463138">
    <property type="component" value="Unassembled WGS sequence"/>
</dbReference>
<accession>A0A7V7GVK4</accession>
<proteinExistence type="predicted"/>
<protein>
    <submittedName>
        <fullName evidence="1">Uncharacterized protein</fullName>
    </submittedName>
</protein>
<evidence type="ECO:0000313" key="1">
    <source>
        <dbReference type="EMBL" id="KAA0696213.1"/>
    </source>
</evidence>
<name>A0A7V7GVK4_9GAMM</name>